<feature type="compositionally biased region" description="Low complexity" evidence="5">
    <location>
        <begin position="129"/>
        <end position="145"/>
    </location>
</feature>
<organism evidence="7 8">
    <name type="scientific">Streptomonospora mangrovi</name>
    <dbReference type="NCBI Taxonomy" id="2883123"/>
    <lineage>
        <taxon>Bacteria</taxon>
        <taxon>Bacillati</taxon>
        <taxon>Actinomycetota</taxon>
        <taxon>Actinomycetes</taxon>
        <taxon>Streptosporangiales</taxon>
        <taxon>Nocardiopsidaceae</taxon>
        <taxon>Streptomonospora</taxon>
    </lineage>
</organism>
<dbReference type="Gene3D" id="2.40.50.100">
    <property type="match status" value="1"/>
</dbReference>
<dbReference type="CDD" id="cd06849">
    <property type="entry name" value="lipoyl_domain"/>
    <property type="match status" value="1"/>
</dbReference>
<keyword evidence="2" id="KW-0808">Transferase</keyword>
<dbReference type="GO" id="GO:0016407">
    <property type="term" value="F:acetyltransferase activity"/>
    <property type="evidence" value="ECO:0007669"/>
    <property type="project" value="TreeGrafter"/>
</dbReference>
<feature type="region of interest" description="Disordered" evidence="5">
    <location>
        <begin position="93"/>
        <end position="162"/>
    </location>
</feature>
<dbReference type="RefSeq" id="WP_333486381.1">
    <property type="nucleotide sequence ID" value="NZ_JAJAQC010000027.1"/>
</dbReference>
<dbReference type="GO" id="GO:0005737">
    <property type="term" value="C:cytoplasm"/>
    <property type="evidence" value="ECO:0007669"/>
    <property type="project" value="TreeGrafter"/>
</dbReference>
<dbReference type="InterPro" id="IPR050743">
    <property type="entry name" value="2-oxoacid_DH_E2_comp"/>
</dbReference>
<sequence>MSKADTAQANTAQSGVRHFRLPDVGEGLVDAEILQWHVKPGDEVAVNQVICEVETAKAAVELPCPWAGTVRELLVPEGRTVDVGTAIISVATGEDDADAGADTEVREKPLVGYGEKAASTQRRPRRRPGAAQGAGAAPAAASGQAPPEPAPAPAPAAPAAPA</sequence>
<keyword evidence="4" id="KW-0012">Acyltransferase</keyword>
<comment type="cofactor">
    <cofactor evidence="1">
        <name>(R)-lipoate</name>
        <dbReference type="ChEBI" id="CHEBI:83088"/>
    </cofactor>
</comment>
<keyword evidence="8" id="KW-1185">Reference proteome</keyword>
<feature type="non-terminal residue" evidence="7">
    <location>
        <position position="162"/>
    </location>
</feature>
<evidence type="ECO:0000313" key="8">
    <source>
        <dbReference type="Proteomes" id="UP001140076"/>
    </source>
</evidence>
<evidence type="ECO:0000256" key="1">
    <source>
        <dbReference type="ARBA" id="ARBA00001938"/>
    </source>
</evidence>
<dbReference type="PANTHER" id="PTHR43178">
    <property type="entry name" value="DIHYDROLIPOAMIDE ACETYLTRANSFERASE COMPONENT OF PYRUVATE DEHYDROGENASE COMPLEX"/>
    <property type="match status" value="1"/>
</dbReference>
<evidence type="ECO:0000256" key="5">
    <source>
        <dbReference type="SAM" id="MobiDB-lite"/>
    </source>
</evidence>
<dbReference type="InterPro" id="IPR003016">
    <property type="entry name" value="2-oxoA_DH_lipoyl-BS"/>
</dbReference>
<dbReference type="PANTHER" id="PTHR43178:SF5">
    <property type="entry name" value="LIPOAMIDE ACYLTRANSFERASE COMPONENT OF BRANCHED-CHAIN ALPHA-KETO ACID DEHYDROGENASE COMPLEX, MITOCHONDRIAL"/>
    <property type="match status" value="1"/>
</dbReference>
<dbReference type="InterPro" id="IPR000089">
    <property type="entry name" value="Biotin_lipoyl"/>
</dbReference>
<dbReference type="FunFam" id="2.40.50.100:FF:000036">
    <property type="entry name" value="Dihydrolipoamide acetyltransferase component of pyruvate dehydrogenase complex"/>
    <property type="match status" value="1"/>
</dbReference>
<dbReference type="EMBL" id="JAJAQC010000027">
    <property type="protein sequence ID" value="MDA0565933.1"/>
    <property type="molecule type" value="Genomic_DNA"/>
</dbReference>
<dbReference type="Proteomes" id="UP001140076">
    <property type="component" value="Unassembled WGS sequence"/>
</dbReference>
<accession>A0A9X3SEI7</accession>
<protein>
    <submittedName>
        <fullName evidence="7">2-oxo acid dehydrogenase subunit E2</fullName>
    </submittedName>
</protein>
<dbReference type="PROSITE" id="PS00189">
    <property type="entry name" value="LIPOYL"/>
    <property type="match status" value="1"/>
</dbReference>
<comment type="caution">
    <text evidence="7">The sequence shown here is derived from an EMBL/GenBank/DDBJ whole genome shotgun (WGS) entry which is preliminary data.</text>
</comment>
<evidence type="ECO:0000259" key="6">
    <source>
        <dbReference type="PROSITE" id="PS50968"/>
    </source>
</evidence>
<keyword evidence="3" id="KW-0450">Lipoyl</keyword>
<evidence type="ECO:0000256" key="3">
    <source>
        <dbReference type="ARBA" id="ARBA00022823"/>
    </source>
</evidence>
<dbReference type="GO" id="GO:0031405">
    <property type="term" value="F:lipoic acid binding"/>
    <property type="evidence" value="ECO:0007669"/>
    <property type="project" value="TreeGrafter"/>
</dbReference>
<evidence type="ECO:0000256" key="2">
    <source>
        <dbReference type="ARBA" id="ARBA00022679"/>
    </source>
</evidence>
<feature type="domain" description="Lipoyl-binding" evidence="6">
    <location>
        <begin position="16"/>
        <end position="91"/>
    </location>
</feature>
<evidence type="ECO:0000313" key="7">
    <source>
        <dbReference type="EMBL" id="MDA0565933.1"/>
    </source>
</evidence>
<reference evidence="7" key="1">
    <citation type="submission" date="2021-10" db="EMBL/GenBank/DDBJ databases">
        <title>Streptomonospora sp. nov., isolated from mangrove soil.</title>
        <authorList>
            <person name="Chen X."/>
            <person name="Ge X."/>
            <person name="Liu W."/>
        </authorList>
    </citation>
    <scope>NUCLEOTIDE SEQUENCE</scope>
    <source>
        <strain evidence="7">S1-112</strain>
    </source>
</reference>
<dbReference type="PROSITE" id="PS50968">
    <property type="entry name" value="BIOTINYL_LIPOYL"/>
    <property type="match status" value="1"/>
</dbReference>
<proteinExistence type="predicted"/>
<dbReference type="Pfam" id="PF00364">
    <property type="entry name" value="Biotin_lipoyl"/>
    <property type="match status" value="1"/>
</dbReference>
<dbReference type="AlphaFoldDB" id="A0A9X3SEI7"/>
<feature type="compositionally biased region" description="Pro residues" evidence="5">
    <location>
        <begin position="146"/>
        <end position="162"/>
    </location>
</feature>
<dbReference type="InterPro" id="IPR011053">
    <property type="entry name" value="Single_hybrid_motif"/>
</dbReference>
<name>A0A9X3SEI7_9ACTN</name>
<dbReference type="SUPFAM" id="SSF51230">
    <property type="entry name" value="Single hybrid motif"/>
    <property type="match status" value="1"/>
</dbReference>
<gene>
    <name evidence="7" type="ORF">LG943_16665</name>
</gene>
<evidence type="ECO:0000256" key="4">
    <source>
        <dbReference type="ARBA" id="ARBA00023315"/>
    </source>
</evidence>